<dbReference type="AlphaFoldDB" id="A0A7S0WCK6"/>
<feature type="compositionally biased region" description="Low complexity" evidence="1">
    <location>
        <begin position="24"/>
        <end position="35"/>
    </location>
</feature>
<name>A0A7S0WCK6_9CHLO</name>
<evidence type="ECO:0000259" key="2">
    <source>
        <dbReference type="Pfam" id="PF01755"/>
    </source>
</evidence>
<feature type="region of interest" description="Disordered" evidence="1">
    <location>
        <begin position="1"/>
        <end position="36"/>
    </location>
</feature>
<dbReference type="EMBL" id="HBFO01003640">
    <property type="protein sequence ID" value="CAD8811404.1"/>
    <property type="molecule type" value="Transcribed_RNA"/>
</dbReference>
<dbReference type="InterPro" id="IPR002654">
    <property type="entry name" value="Glyco_trans_25"/>
</dbReference>
<protein>
    <recommendedName>
        <fullName evidence="2">Glycosyl transferase family 25 domain-containing protein</fullName>
    </recommendedName>
</protein>
<accession>A0A7S0WCK6</accession>
<proteinExistence type="predicted"/>
<reference evidence="3" key="1">
    <citation type="submission" date="2021-01" db="EMBL/GenBank/DDBJ databases">
        <authorList>
            <person name="Corre E."/>
            <person name="Pelletier E."/>
            <person name="Niang G."/>
            <person name="Scheremetjew M."/>
            <person name="Finn R."/>
            <person name="Kale V."/>
            <person name="Holt S."/>
            <person name="Cochrane G."/>
            <person name="Meng A."/>
            <person name="Brown T."/>
            <person name="Cohen L."/>
        </authorList>
    </citation>
    <scope>NUCLEOTIDE SEQUENCE</scope>
    <source>
        <strain evidence="3">Clade-D-RCC1621</strain>
    </source>
</reference>
<sequence length="499" mass="55075">MMMRRECGDPPASTSMATGPARASTSSTSSSSTPSKLSLGRACAIVGVSALVGGAVSSVYWGSTPLMLGDERTLRRPSIAGLGEGAYAKKFDSTMFVDEKHEKDFAARRNAPLRTRVSVLVNEFSGDDVQDAGKTAGTVVSKFMKFRHMNEQGVANFVHFERAVVPLYWPKTLDLALEAVKVFNLDETNNAAWIGVANRVEKTASKRVPEAWSHYPMHHHLGCLYSHLRLWHNVKRDNLESMIVLESDGAFLASVDVLDFQNIIDNAPKDFDVIFLKDSRKCPGHFVKQFKSTAIGQNTTLMDARRGSPNMIYMYKMNKKCGFAGFESYIISSKGVDKIRAFVAKRGGMDMVDAFVGNYLCKAKRPNHVIDCYTASTIKIDREEMGGYLPDWYGDERIEKSVDSSVIEHFDKNFTAFNLEACARPGNRYAGFLPVAYTEDEPDTVYACASDKISNSLNACDASLGLPLIPTRAGVRAHVETSASGASFSHDEKRHRFGE</sequence>
<feature type="domain" description="Glycosyl transferase family 25" evidence="2">
    <location>
        <begin position="220"/>
        <end position="340"/>
    </location>
</feature>
<dbReference type="Pfam" id="PF01755">
    <property type="entry name" value="Glyco_transf_25"/>
    <property type="match status" value="1"/>
</dbReference>
<gene>
    <name evidence="3" type="ORF">OMED0930_LOCUS2498</name>
</gene>
<evidence type="ECO:0000313" key="3">
    <source>
        <dbReference type="EMBL" id="CAD8811404.1"/>
    </source>
</evidence>
<evidence type="ECO:0000256" key="1">
    <source>
        <dbReference type="SAM" id="MobiDB-lite"/>
    </source>
</evidence>
<organism evidence="3">
    <name type="scientific">Ostreococcus mediterraneus</name>
    <dbReference type="NCBI Taxonomy" id="1486918"/>
    <lineage>
        <taxon>Eukaryota</taxon>
        <taxon>Viridiplantae</taxon>
        <taxon>Chlorophyta</taxon>
        <taxon>Mamiellophyceae</taxon>
        <taxon>Mamiellales</taxon>
        <taxon>Bathycoccaceae</taxon>
        <taxon>Ostreococcus</taxon>
    </lineage>
</organism>